<dbReference type="InterPro" id="IPR018834">
    <property type="entry name" value="DNA/RNA-bd_Est1-type"/>
</dbReference>
<feature type="domain" description="DNA/RNA-binding" evidence="2">
    <location>
        <begin position="217"/>
        <end position="332"/>
    </location>
</feature>
<dbReference type="GO" id="GO:0000184">
    <property type="term" value="P:nuclear-transcribed mRNA catabolic process, nonsense-mediated decay"/>
    <property type="evidence" value="ECO:0007669"/>
    <property type="project" value="TreeGrafter"/>
</dbReference>
<organism evidence="3 4">
    <name type="scientific">Endocarpon pusillum</name>
    <dbReference type="NCBI Taxonomy" id="364733"/>
    <lineage>
        <taxon>Eukaryota</taxon>
        <taxon>Fungi</taxon>
        <taxon>Dikarya</taxon>
        <taxon>Ascomycota</taxon>
        <taxon>Pezizomycotina</taxon>
        <taxon>Eurotiomycetes</taxon>
        <taxon>Chaetothyriomycetidae</taxon>
        <taxon>Verrucariales</taxon>
        <taxon>Verrucariaceae</taxon>
        <taxon>Endocarpon</taxon>
    </lineage>
</organism>
<dbReference type="EMBL" id="JAACFV010000001">
    <property type="protein sequence ID" value="KAF7514335.1"/>
    <property type="molecule type" value="Genomic_DNA"/>
</dbReference>
<feature type="region of interest" description="Disordered" evidence="1">
    <location>
        <begin position="404"/>
        <end position="423"/>
    </location>
</feature>
<dbReference type="PANTHER" id="PTHR15696:SF0">
    <property type="entry name" value="TELOMERASE-BINDING PROTEIN EST1A"/>
    <property type="match status" value="1"/>
</dbReference>
<dbReference type="GO" id="GO:0042162">
    <property type="term" value="F:telomeric DNA binding"/>
    <property type="evidence" value="ECO:0007669"/>
    <property type="project" value="TreeGrafter"/>
</dbReference>
<sequence length="631" mass="71202">MSADYSDHSGQHFPKEKEQKHASPQRARAGSPPSSPVETYNEDKGIFLQPETRPITQEQLVNEVKGIYAGLVMVEKKCVEIDQQQAATTTKLTNEQWQALIALHRTLLHEHHDFFLASQHPSSSPALKRLATKYAMPARMWRHGIHSFLELLRHRLPDSLDHMLSFVYLAYSMMALLMESVPSFEETWIECLGDLARYRMAIEEVDLRDREVWAGVARMWYDKAADKSPNVGRIQHHLAVLARPNIIQQLFYYTKALVSVNPFPNARESVMLLFNPFLANGEIASQRYPSVESAFVKAAAIQFTRGSVEMYTQLVEQFLSVLNSHIGRVTAKFRVQGPEMASTLCATLFDFGNVESYLWKAFISYDAQVQAVLENYRNSTGQAKPSAEQEANLKEEQRRACFRSANSHTGHPRAAHSTKDATTKDATFSGAQDAVAKACHLFYSSNEVIFQRIGDKNVLPFVHVVLAFLNSVAHVPEAALFVEGQVPWESIVTFLNTLGRSGVLAARFEGSAFPQPLSGTGRQLPEDFIMRGLIWAKHYFPSGFFEGVVVDEDERTLELPSHAAPRAERCLWLGIQLASLGRWITYDSQTKQFAATDFAQSLETYRAYTFDTRSPTMSVEREDTFMIDVKS</sequence>
<feature type="region of interest" description="Disordered" evidence="1">
    <location>
        <begin position="1"/>
        <end position="41"/>
    </location>
</feature>
<dbReference type="Proteomes" id="UP000606974">
    <property type="component" value="Unassembled WGS sequence"/>
</dbReference>
<proteinExistence type="predicted"/>
<feature type="compositionally biased region" description="Basic and acidic residues" evidence="1">
    <location>
        <begin position="1"/>
        <end position="21"/>
    </location>
</feature>
<dbReference type="InterPro" id="IPR011990">
    <property type="entry name" value="TPR-like_helical_dom_sf"/>
</dbReference>
<dbReference type="FunFam" id="1.25.40.10:FF:000202">
    <property type="entry name" value="Unplaced genomic scaffold supercont1.7, whole genome shotgun sequence"/>
    <property type="match status" value="1"/>
</dbReference>
<reference evidence="3" key="1">
    <citation type="submission" date="2020-02" db="EMBL/GenBank/DDBJ databases">
        <authorList>
            <person name="Palmer J.M."/>
        </authorList>
    </citation>
    <scope>NUCLEOTIDE SEQUENCE</scope>
    <source>
        <strain evidence="3">EPUS1.4</strain>
        <tissue evidence="3">Thallus</tissue>
    </source>
</reference>
<dbReference type="GO" id="GO:0005697">
    <property type="term" value="C:telomerase holoenzyme complex"/>
    <property type="evidence" value="ECO:0007669"/>
    <property type="project" value="TreeGrafter"/>
</dbReference>
<evidence type="ECO:0000313" key="4">
    <source>
        <dbReference type="Proteomes" id="UP000606974"/>
    </source>
</evidence>
<evidence type="ECO:0000313" key="3">
    <source>
        <dbReference type="EMBL" id="KAF7514335.1"/>
    </source>
</evidence>
<dbReference type="InterPro" id="IPR045153">
    <property type="entry name" value="Est1/Ebs1-like"/>
</dbReference>
<protein>
    <recommendedName>
        <fullName evidence="2">DNA/RNA-binding domain-containing protein</fullName>
    </recommendedName>
</protein>
<dbReference type="AlphaFoldDB" id="A0A8H7ARV1"/>
<keyword evidence="4" id="KW-1185">Reference proteome</keyword>
<gene>
    <name evidence="3" type="ORF">GJ744_000105</name>
</gene>
<dbReference type="Gene3D" id="1.25.40.10">
    <property type="entry name" value="Tetratricopeptide repeat domain"/>
    <property type="match status" value="1"/>
</dbReference>
<dbReference type="SUPFAM" id="SSF48452">
    <property type="entry name" value="TPR-like"/>
    <property type="match status" value="1"/>
</dbReference>
<dbReference type="GO" id="GO:0070034">
    <property type="term" value="F:telomerase RNA binding"/>
    <property type="evidence" value="ECO:0007669"/>
    <property type="project" value="TreeGrafter"/>
</dbReference>
<accession>A0A8H7ARV1</accession>
<name>A0A8H7ARV1_9EURO</name>
<evidence type="ECO:0000259" key="2">
    <source>
        <dbReference type="Pfam" id="PF10373"/>
    </source>
</evidence>
<evidence type="ECO:0000256" key="1">
    <source>
        <dbReference type="SAM" id="MobiDB-lite"/>
    </source>
</evidence>
<comment type="caution">
    <text evidence="3">The sequence shown here is derived from an EMBL/GenBank/DDBJ whole genome shotgun (WGS) entry which is preliminary data.</text>
</comment>
<dbReference type="Pfam" id="PF10373">
    <property type="entry name" value="EST1_DNA_bind"/>
    <property type="match status" value="1"/>
</dbReference>
<dbReference type="PANTHER" id="PTHR15696">
    <property type="entry name" value="SMG-7 SUPPRESSOR WITH MORPHOLOGICAL EFFECT ON GENITALIA PROTEIN 7"/>
    <property type="match status" value="1"/>
</dbReference>
<dbReference type="OrthoDB" id="2017974at2759"/>